<accession>A0A077ZZ04</accession>
<feature type="compositionally biased region" description="Polar residues" evidence="1">
    <location>
        <begin position="269"/>
        <end position="280"/>
    </location>
</feature>
<protein>
    <submittedName>
        <fullName evidence="2">Uncharacterized protein</fullName>
    </submittedName>
</protein>
<feature type="region of interest" description="Disordered" evidence="1">
    <location>
        <begin position="266"/>
        <end position="288"/>
    </location>
</feature>
<gene>
    <name evidence="2" type="primary">Contig13900.g14837</name>
    <name evidence="2" type="ORF">STYLEM_2751</name>
</gene>
<dbReference type="Proteomes" id="UP000039865">
    <property type="component" value="Unassembled WGS sequence"/>
</dbReference>
<keyword evidence="3" id="KW-1185">Reference proteome</keyword>
<feature type="region of interest" description="Disordered" evidence="1">
    <location>
        <begin position="309"/>
        <end position="331"/>
    </location>
</feature>
<evidence type="ECO:0000256" key="1">
    <source>
        <dbReference type="SAM" id="MobiDB-lite"/>
    </source>
</evidence>
<feature type="compositionally biased region" description="Polar residues" evidence="1">
    <location>
        <begin position="354"/>
        <end position="369"/>
    </location>
</feature>
<organism evidence="2 3">
    <name type="scientific">Stylonychia lemnae</name>
    <name type="common">Ciliate</name>
    <dbReference type="NCBI Taxonomy" id="5949"/>
    <lineage>
        <taxon>Eukaryota</taxon>
        <taxon>Sar</taxon>
        <taxon>Alveolata</taxon>
        <taxon>Ciliophora</taxon>
        <taxon>Intramacronucleata</taxon>
        <taxon>Spirotrichea</taxon>
        <taxon>Stichotrichia</taxon>
        <taxon>Sporadotrichida</taxon>
        <taxon>Oxytrichidae</taxon>
        <taxon>Stylonychinae</taxon>
        <taxon>Stylonychia</taxon>
    </lineage>
</organism>
<name>A0A077ZZ04_STYLE</name>
<feature type="region of interest" description="Disordered" evidence="1">
    <location>
        <begin position="346"/>
        <end position="371"/>
    </location>
</feature>
<dbReference type="EMBL" id="CCKQ01002659">
    <property type="protein sequence ID" value="CDW73763.1"/>
    <property type="molecule type" value="Genomic_DNA"/>
</dbReference>
<evidence type="ECO:0000313" key="3">
    <source>
        <dbReference type="Proteomes" id="UP000039865"/>
    </source>
</evidence>
<evidence type="ECO:0000313" key="2">
    <source>
        <dbReference type="EMBL" id="CDW73763.1"/>
    </source>
</evidence>
<proteinExistence type="predicted"/>
<reference evidence="2 3" key="1">
    <citation type="submission" date="2014-06" db="EMBL/GenBank/DDBJ databases">
        <authorList>
            <person name="Swart Estienne"/>
        </authorList>
    </citation>
    <scope>NUCLEOTIDE SEQUENCE [LARGE SCALE GENOMIC DNA]</scope>
    <source>
        <strain evidence="2 3">130c</strain>
    </source>
</reference>
<dbReference type="AlphaFoldDB" id="A0A077ZZ04"/>
<dbReference type="InParanoid" id="A0A077ZZ04"/>
<dbReference type="Gene3D" id="3.40.395.10">
    <property type="entry name" value="Adenoviral Proteinase, Chain A"/>
    <property type="match status" value="1"/>
</dbReference>
<sequence>MQCCCSKQRKELDYLFKDAQKYNLKNLAKIMEDCQNEEEGTGMKSIEIMSIVSELMAIQSLGKIQKKELVRVFRTILPKQNQSKIKLFMTNNYFFMNETQQVYDFNKVTLFCILYCCGDNKDKTRLIFNIVQNYSNQCVVNNTQKLIQAVETLLFIPSVVVSEVLIQTQRYNPADYDHDLYELIQMYSHEKDVLEDFAKDMIGMYLFPPHYKNQFLREKEFTERMKEFKYIFLNPVQLREKFTIYIFDRKQRGMLPIQTRLTSKPLINDNPTLYKPSSTQHKQEGLARNSARGSLANLLPNDFLKSYSQESAREEKKAMTKGNAQPDQDEQESVIYKYDDVPQSSLKVDKKQYSRPQSQVNVNDTSLKGSSKDLNEFTLQGPLENPSNQISQDTLNMSKLLNKKSSGRDTNETLGSYRGSLYNLNRFTDVQHYLKEMFGLRFVNYAKNFFQPLGEPEMQFLEKSFETIKKSHNLKFPEFNDYPYQIRELYEYFKMSITKQDLIDFAQKKLYKDNIINVYLRVLEKINLVKQSAFNYNKAKTKKSPEEIQGENPKKILYYTTTFTKKLNKDAYLEECLNQLQYFGKYDYVMVPFFIDEVNDKRCLIVQINNNMQQVDLYDKERETDNHDISDTVLHMMELAAKLQDQSFHDDKIDGSVEGVPVDNDEDMIVACCHIAEQMTLNYQIEMQDLDVDRERTKILYSLIKLLFVE</sequence>